<evidence type="ECO:0000313" key="3">
    <source>
        <dbReference type="Proteomes" id="UP000029227"/>
    </source>
</evidence>
<dbReference type="GO" id="GO:0003677">
    <property type="term" value="F:DNA binding"/>
    <property type="evidence" value="ECO:0007669"/>
    <property type="project" value="InterPro"/>
</dbReference>
<dbReference type="InterPro" id="IPR004343">
    <property type="entry name" value="Plus-3_dom"/>
</dbReference>
<comment type="caution">
    <text evidence="2">The sequence shown here is derived from an EMBL/GenBank/DDBJ whole genome shotgun (WGS) entry which is preliminary data.</text>
</comment>
<accession>A0A090QRX0</accession>
<protein>
    <recommendedName>
        <fullName evidence="1">Plus3 domain-containing protein</fullName>
    </recommendedName>
</protein>
<dbReference type="STRING" id="754436.JCM19237_1231"/>
<proteinExistence type="predicted"/>
<gene>
    <name evidence="2" type="ORF">JCM19237_1231</name>
</gene>
<evidence type="ECO:0000259" key="1">
    <source>
        <dbReference type="PROSITE" id="PS51360"/>
    </source>
</evidence>
<dbReference type="Proteomes" id="UP000029227">
    <property type="component" value="Unassembled WGS sequence"/>
</dbReference>
<dbReference type="AlphaFoldDB" id="A0A090QRX0"/>
<dbReference type="PROSITE" id="PS51360">
    <property type="entry name" value="PLUS3"/>
    <property type="match status" value="1"/>
</dbReference>
<reference evidence="2 3" key="1">
    <citation type="journal article" date="2014" name="Genome Announc.">
        <title>Draft Genome Sequences of Two Vibrionaceae Species, Vibrio ponticus C121 and Photobacterium aphoticum C119, Isolated as Coral Reef Microbiota.</title>
        <authorList>
            <person name="Al-saari N."/>
            <person name="Meirelles P.M."/>
            <person name="Mino S."/>
            <person name="Suda W."/>
            <person name="Oshima K."/>
            <person name="Hattori M."/>
            <person name="Ohkuma M."/>
            <person name="Thompson F.L."/>
            <person name="Gomez-Gil B."/>
            <person name="Sawabe T."/>
            <person name="Sawabe T."/>
        </authorList>
    </citation>
    <scope>NUCLEOTIDE SEQUENCE [LARGE SCALE GENOMIC DNA]</scope>
    <source>
        <strain evidence="2 3">JCM 19237</strain>
    </source>
</reference>
<feature type="domain" description="Plus3" evidence="1">
    <location>
        <begin position="4"/>
        <end position="37"/>
    </location>
</feature>
<sequence length="37" mass="4219">MTASTPCAHRNVIRLKRTLLQKLMYKPSINAKTANTF</sequence>
<name>A0A090QRX0_9GAMM</name>
<evidence type="ECO:0000313" key="2">
    <source>
        <dbReference type="EMBL" id="GAL04559.1"/>
    </source>
</evidence>
<dbReference type="EMBL" id="BBMN01000004">
    <property type="protein sequence ID" value="GAL04559.1"/>
    <property type="molecule type" value="Genomic_DNA"/>
</dbReference>
<organism evidence="2 3">
    <name type="scientific">Photobacterium aphoticum</name>
    <dbReference type="NCBI Taxonomy" id="754436"/>
    <lineage>
        <taxon>Bacteria</taxon>
        <taxon>Pseudomonadati</taxon>
        <taxon>Pseudomonadota</taxon>
        <taxon>Gammaproteobacteria</taxon>
        <taxon>Vibrionales</taxon>
        <taxon>Vibrionaceae</taxon>
        <taxon>Photobacterium</taxon>
    </lineage>
</organism>